<dbReference type="OrthoDB" id="1422031at2"/>
<dbReference type="InterPro" id="IPR046863">
    <property type="entry name" value="MbnP-like_dom"/>
</dbReference>
<feature type="domain" description="Copper-binding protein MbnP-like" evidence="1">
    <location>
        <begin position="36"/>
        <end position="250"/>
    </location>
</feature>
<proteinExistence type="predicted"/>
<evidence type="ECO:0000259" key="1">
    <source>
        <dbReference type="Pfam" id="PF20243"/>
    </source>
</evidence>
<organism evidence="2 3">
    <name type="scientific">Sphingobacterium nematocida</name>
    <dbReference type="NCBI Taxonomy" id="1513896"/>
    <lineage>
        <taxon>Bacteria</taxon>
        <taxon>Pseudomonadati</taxon>
        <taxon>Bacteroidota</taxon>
        <taxon>Sphingobacteriia</taxon>
        <taxon>Sphingobacteriales</taxon>
        <taxon>Sphingobacteriaceae</taxon>
        <taxon>Sphingobacterium</taxon>
    </lineage>
</organism>
<dbReference type="Pfam" id="PF20243">
    <property type="entry name" value="MbnP"/>
    <property type="match status" value="1"/>
</dbReference>
<accession>A0A1T5G0H4</accession>
<gene>
    <name evidence="2" type="ORF">SAMN05660841_03661</name>
</gene>
<evidence type="ECO:0000313" key="2">
    <source>
        <dbReference type="EMBL" id="SKC01869.1"/>
    </source>
</evidence>
<evidence type="ECO:0000313" key="3">
    <source>
        <dbReference type="Proteomes" id="UP000190150"/>
    </source>
</evidence>
<dbReference type="EMBL" id="FUZF01000020">
    <property type="protein sequence ID" value="SKC01869.1"/>
    <property type="molecule type" value="Genomic_DNA"/>
</dbReference>
<dbReference type="Proteomes" id="UP000190150">
    <property type="component" value="Unassembled WGS sequence"/>
</dbReference>
<reference evidence="3" key="1">
    <citation type="submission" date="2017-02" db="EMBL/GenBank/DDBJ databases">
        <authorList>
            <person name="Varghese N."/>
            <person name="Submissions S."/>
        </authorList>
    </citation>
    <scope>NUCLEOTIDE SEQUENCE [LARGE SCALE GENOMIC DNA]</scope>
    <source>
        <strain evidence="3">DSM 24091</strain>
    </source>
</reference>
<protein>
    <recommendedName>
        <fullName evidence="1">Copper-binding protein MbnP-like domain-containing protein</fullName>
    </recommendedName>
</protein>
<dbReference type="STRING" id="1513896.SAMN05660841_03661"/>
<dbReference type="AlphaFoldDB" id="A0A1T5G0H4"/>
<dbReference type="RefSeq" id="WP_079645304.1">
    <property type="nucleotide sequence ID" value="NZ_FUZF01000020.1"/>
</dbReference>
<keyword evidence="3" id="KW-1185">Reference proteome</keyword>
<dbReference type="PROSITE" id="PS51257">
    <property type="entry name" value="PROKAR_LIPOPROTEIN"/>
    <property type="match status" value="1"/>
</dbReference>
<sequence>MKNLTNILFASALSVTLISCDKSDPSANDKSEPSANNVTLHFDNTFKDKTIVLGDKNSSTATINTSTENQTHQFSELKYVISNIRLIKTDGQEVPYNINNLDNGATVIDHSKVTTLDYVLSNIPSGDYKQLKFGLGVKQELNTLDEVRFPKFYTTAGANDTKMMWEWGTGYRFTKIEGFYDTDKKALSIHTGSTLDGKREDPSTYIPGVNAYRDITLSLSETAIVGKGSPIINIRADFDKLLSGKTKTIKLGAGNATPSIHTADGMVEFVNNLGGNGESDKSGIFSITSVKN</sequence>
<name>A0A1T5G0H4_9SPHI</name>